<dbReference type="EnsemblPlants" id="HORVU.MOREX.r3.1HG0008490.1">
    <property type="protein sequence ID" value="HORVU.MOREX.r3.1HG0008490.1"/>
    <property type="gene ID" value="HORVU.MOREX.r3.1HG0008490"/>
</dbReference>
<dbReference type="Gramene" id="HORVU.MOREX.r2.1HG0006270.1">
    <property type="protein sequence ID" value="HORVU.MOREX.r2.1HG0006270.1"/>
    <property type="gene ID" value="HORVU.MOREX.r2.1HG0006270"/>
</dbReference>
<accession>A0A8I7B0E4</accession>
<evidence type="ECO:0000313" key="3">
    <source>
        <dbReference type="Proteomes" id="UP000011116"/>
    </source>
</evidence>
<protein>
    <submittedName>
        <fullName evidence="2">Uncharacterized protein</fullName>
    </submittedName>
</protein>
<sequence>MDAEDLMEYGKANEKMFSSEMRAAFKKVVDQKKQQQPQPQQPQPKRKKKRTALSPILGAVLKFHKDDGR</sequence>
<dbReference type="Gramene" id="HORVU.MOREX.r3.1HG0008490.1">
    <property type="protein sequence ID" value="HORVU.MOREX.r3.1HG0008490.1"/>
    <property type="gene ID" value="HORVU.MOREX.r3.1HG0008490"/>
</dbReference>
<dbReference type="Proteomes" id="UP000011116">
    <property type="component" value="Chromosome 1H"/>
</dbReference>
<name>A0A8I7B0E4_HORVV</name>
<dbReference type="SMR" id="A0A8I7B0E4"/>
<feature type="region of interest" description="Disordered" evidence="1">
    <location>
        <begin position="26"/>
        <end position="69"/>
    </location>
</feature>
<reference evidence="2" key="2">
    <citation type="submission" date="2020-10" db="EMBL/GenBank/DDBJ databases">
        <authorList>
            <person name="Scholz U."/>
            <person name="Mascher M."/>
            <person name="Fiebig A."/>
        </authorList>
    </citation>
    <scope>NUCLEOTIDE SEQUENCE [LARGE SCALE GENOMIC DNA]</scope>
    <source>
        <strain evidence="2">cv. Morex</strain>
    </source>
</reference>
<reference evidence="2" key="3">
    <citation type="submission" date="2022-01" db="UniProtKB">
        <authorList>
            <consortium name="EnsemblPlants"/>
        </authorList>
    </citation>
    <scope>IDENTIFICATION</scope>
    <source>
        <strain evidence="2">subsp. vulgare</strain>
    </source>
</reference>
<evidence type="ECO:0000256" key="1">
    <source>
        <dbReference type="SAM" id="MobiDB-lite"/>
    </source>
</evidence>
<evidence type="ECO:0000313" key="2">
    <source>
        <dbReference type="EnsemblPlants" id="HORVU.MOREX.r3.1HG0008490.1"/>
    </source>
</evidence>
<organism evidence="2 3">
    <name type="scientific">Hordeum vulgare subsp. vulgare</name>
    <name type="common">Domesticated barley</name>
    <dbReference type="NCBI Taxonomy" id="112509"/>
    <lineage>
        <taxon>Eukaryota</taxon>
        <taxon>Viridiplantae</taxon>
        <taxon>Streptophyta</taxon>
        <taxon>Embryophyta</taxon>
        <taxon>Tracheophyta</taxon>
        <taxon>Spermatophyta</taxon>
        <taxon>Magnoliopsida</taxon>
        <taxon>Liliopsida</taxon>
        <taxon>Poales</taxon>
        <taxon>Poaceae</taxon>
        <taxon>BOP clade</taxon>
        <taxon>Pooideae</taxon>
        <taxon>Triticodae</taxon>
        <taxon>Triticeae</taxon>
        <taxon>Hordeinae</taxon>
        <taxon>Hordeum</taxon>
    </lineage>
</organism>
<keyword evidence="3" id="KW-1185">Reference proteome</keyword>
<proteinExistence type="predicted"/>
<reference evidence="3" key="1">
    <citation type="journal article" date="2012" name="Nature">
        <title>A physical, genetic and functional sequence assembly of the barley genome.</title>
        <authorList>
            <consortium name="The International Barley Genome Sequencing Consortium"/>
            <person name="Mayer K.F."/>
            <person name="Waugh R."/>
            <person name="Brown J.W."/>
            <person name="Schulman A."/>
            <person name="Langridge P."/>
            <person name="Platzer M."/>
            <person name="Fincher G.B."/>
            <person name="Muehlbauer G.J."/>
            <person name="Sato K."/>
            <person name="Close T.J."/>
            <person name="Wise R.P."/>
            <person name="Stein N."/>
        </authorList>
    </citation>
    <scope>NUCLEOTIDE SEQUENCE [LARGE SCALE GENOMIC DNA]</scope>
    <source>
        <strain evidence="3">cv. Morex</strain>
    </source>
</reference>
<dbReference type="AlphaFoldDB" id="A0A8I7B0E4"/>